<dbReference type="InterPro" id="IPR025711">
    <property type="entry name" value="PepSY"/>
</dbReference>
<evidence type="ECO:0000259" key="2">
    <source>
        <dbReference type="Pfam" id="PF03413"/>
    </source>
</evidence>
<evidence type="ECO:0000313" key="3">
    <source>
        <dbReference type="EMBL" id="TYS48588.1"/>
    </source>
</evidence>
<keyword evidence="1" id="KW-0472">Membrane</keyword>
<dbReference type="RefSeq" id="WP_094768759.1">
    <property type="nucleotide sequence ID" value="NZ_JBNIKT010000017.1"/>
</dbReference>
<evidence type="ECO:0000256" key="1">
    <source>
        <dbReference type="SAM" id="Phobius"/>
    </source>
</evidence>
<dbReference type="Gene3D" id="3.10.450.40">
    <property type="match status" value="1"/>
</dbReference>
<gene>
    <name evidence="3" type="ORF">FZD51_10740</name>
</gene>
<dbReference type="Proteomes" id="UP000322139">
    <property type="component" value="Unassembled WGS sequence"/>
</dbReference>
<protein>
    <recommendedName>
        <fullName evidence="2">PepSY domain-containing protein</fullName>
    </recommendedName>
</protein>
<feature type="transmembrane region" description="Helical" evidence="1">
    <location>
        <begin position="12"/>
        <end position="32"/>
    </location>
</feature>
<comment type="caution">
    <text evidence="3">The sequence shown here is derived from an EMBL/GenBank/DDBJ whole genome shotgun (WGS) entry which is preliminary data.</text>
</comment>
<organism evidence="3 4">
    <name type="scientific">Bacillus infantis</name>
    <dbReference type="NCBI Taxonomy" id="324767"/>
    <lineage>
        <taxon>Bacteria</taxon>
        <taxon>Bacillati</taxon>
        <taxon>Bacillota</taxon>
        <taxon>Bacilli</taxon>
        <taxon>Bacillales</taxon>
        <taxon>Bacillaceae</taxon>
        <taxon>Bacillus</taxon>
    </lineage>
</organism>
<name>A0A5D4RFP6_9BACI</name>
<proteinExistence type="predicted"/>
<evidence type="ECO:0000313" key="4">
    <source>
        <dbReference type="Proteomes" id="UP000322139"/>
    </source>
</evidence>
<dbReference type="EMBL" id="VTER01000005">
    <property type="protein sequence ID" value="TYS48588.1"/>
    <property type="molecule type" value="Genomic_DNA"/>
</dbReference>
<accession>A0A5D4RFP6</accession>
<feature type="domain" description="PepSY" evidence="2">
    <location>
        <begin position="123"/>
        <end position="177"/>
    </location>
</feature>
<keyword evidence="1" id="KW-1133">Transmembrane helix</keyword>
<reference evidence="3 4" key="1">
    <citation type="submission" date="2019-08" db="EMBL/GenBank/DDBJ databases">
        <title>Bacillus genomes from the desert of Cuatro Cienegas, Coahuila.</title>
        <authorList>
            <person name="Olmedo-Alvarez G."/>
        </authorList>
    </citation>
    <scope>NUCLEOTIDE SEQUENCE [LARGE SCALE GENOMIC DNA]</scope>
    <source>
        <strain evidence="3 4">CH446_14T</strain>
    </source>
</reference>
<dbReference type="Pfam" id="PF03413">
    <property type="entry name" value="PepSY"/>
    <property type="match status" value="1"/>
</dbReference>
<sequence>MKEVLMKYKKWILGFAGVFAAAVIGVGIYFAAEKMGEITQKEAEALVRDNDGEVLSFAREWDWEFGSPSTIEMAVKTEGSYEEIEMDASNGEILRREKKYLEASANSPVSVESAAAASTAPGITPEEAIKLALEEVKGNVKEIELDDEERRLIYELEIEEGKREYNVHIDAMTGSVLMVSTES</sequence>
<dbReference type="AlphaFoldDB" id="A0A5D4RFP6"/>
<keyword evidence="1" id="KW-0812">Transmembrane</keyword>